<keyword evidence="5" id="KW-0430">Lectin</keyword>
<feature type="signal peptide" evidence="7">
    <location>
        <begin position="1"/>
        <end position="27"/>
    </location>
</feature>
<dbReference type="Pfam" id="PF07886">
    <property type="entry name" value="BA14K"/>
    <property type="match status" value="1"/>
</dbReference>
<keyword evidence="4" id="KW-1003">Cell membrane</keyword>
<keyword evidence="4" id="KW-0472">Membrane</keyword>
<evidence type="ECO:0000256" key="1">
    <source>
        <dbReference type="ARBA" id="ARBA00004167"/>
    </source>
</evidence>
<reference evidence="9" key="1">
    <citation type="submission" date="2023-07" db="EMBL/GenBank/DDBJ databases">
        <title>Genome sequencing of Purple Non-Sulfur Bacteria from various extreme environments.</title>
        <authorList>
            <person name="Mayer M."/>
        </authorList>
    </citation>
    <scope>NUCLEOTIDE SEQUENCE [LARGE SCALE GENOMIC DNA]</scope>
    <source>
        <strain evidence="9">DSM 17935</strain>
    </source>
</reference>
<keyword evidence="7" id="KW-0732">Signal</keyword>
<accession>A0ABT3HEQ5</accession>
<sequence length="158" mass="16471">MIWKAKKPLIAAMAIAAAMSLSSEAFAQHARCDARARAAANDRVPTGGNVIGGAAAGAVGGAIIGGIIGGGRGAARGAAIGGGAGAVGGAGRSSIQWDRVYRRVYNRCMNRAADVGYRGSGPKPWSPAWYDYCSSKYRTFNPDTGYYFYAPGRQRFCR</sequence>
<dbReference type="InterPro" id="IPR012413">
    <property type="entry name" value="BA14K"/>
</dbReference>
<dbReference type="RefSeq" id="WP_264602410.1">
    <property type="nucleotide sequence ID" value="NZ_JAOQNS010000009.1"/>
</dbReference>
<protein>
    <recommendedName>
        <fullName evidence="3">Lectin-like protein BA14k</fullName>
    </recommendedName>
</protein>
<comment type="function">
    <text evidence="6">Has immunoglobulin-binding and hemagglutination properties, and can bind to mannose. Essential for virulence. May be involved in LPS biosynthesis or polysaccharide transport.</text>
</comment>
<comment type="subcellular location">
    <subcellularLocation>
        <location evidence="1">Membrane</location>
        <topology evidence="1">Single-pass membrane protein</topology>
    </subcellularLocation>
</comment>
<evidence type="ECO:0000256" key="6">
    <source>
        <dbReference type="ARBA" id="ARBA00025321"/>
    </source>
</evidence>
<evidence type="ECO:0000313" key="9">
    <source>
        <dbReference type="Proteomes" id="UP001209755"/>
    </source>
</evidence>
<evidence type="ECO:0000256" key="3">
    <source>
        <dbReference type="ARBA" id="ARBA00020552"/>
    </source>
</evidence>
<dbReference type="Proteomes" id="UP001209755">
    <property type="component" value="Unassembled WGS sequence"/>
</dbReference>
<feature type="chain" id="PRO_5046350094" description="Lectin-like protein BA14k" evidence="7">
    <location>
        <begin position="28"/>
        <end position="158"/>
    </location>
</feature>
<evidence type="ECO:0000256" key="4">
    <source>
        <dbReference type="ARBA" id="ARBA00022475"/>
    </source>
</evidence>
<evidence type="ECO:0000256" key="7">
    <source>
        <dbReference type="SAM" id="SignalP"/>
    </source>
</evidence>
<evidence type="ECO:0000256" key="2">
    <source>
        <dbReference type="ARBA" id="ARBA00010270"/>
    </source>
</evidence>
<keyword evidence="9" id="KW-1185">Reference proteome</keyword>
<gene>
    <name evidence="8" type="ORF">M2319_003158</name>
</gene>
<evidence type="ECO:0000256" key="5">
    <source>
        <dbReference type="ARBA" id="ARBA00022734"/>
    </source>
</evidence>
<comment type="caution">
    <text evidence="8">The sequence shown here is derived from an EMBL/GenBank/DDBJ whole genome shotgun (WGS) entry which is preliminary data.</text>
</comment>
<proteinExistence type="inferred from homology"/>
<name>A0ABT3HEQ5_9HYPH</name>
<comment type="similarity">
    <text evidence="2">Belongs to the BA14k family.</text>
</comment>
<dbReference type="EMBL" id="JAOQNS010000009">
    <property type="protein sequence ID" value="MCW2308809.1"/>
    <property type="molecule type" value="Genomic_DNA"/>
</dbReference>
<organism evidence="8 9">
    <name type="scientific">Rhodobium gokarnense</name>
    <dbReference type="NCBI Taxonomy" id="364296"/>
    <lineage>
        <taxon>Bacteria</taxon>
        <taxon>Pseudomonadati</taxon>
        <taxon>Pseudomonadota</taxon>
        <taxon>Alphaproteobacteria</taxon>
        <taxon>Hyphomicrobiales</taxon>
        <taxon>Rhodobiaceae</taxon>
        <taxon>Rhodobium</taxon>
    </lineage>
</organism>
<evidence type="ECO:0000313" key="8">
    <source>
        <dbReference type="EMBL" id="MCW2308809.1"/>
    </source>
</evidence>